<evidence type="ECO:0000313" key="3">
    <source>
        <dbReference type="Proteomes" id="UP000195569"/>
    </source>
</evidence>
<dbReference type="RefSeq" id="WP_235851131.1">
    <property type="nucleotide sequence ID" value="NZ_CYGY02000083.1"/>
</dbReference>
<dbReference type="Pfam" id="PF12728">
    <property type="entry name" value="HTH_17"/>
    <property type="match status" value="1"/>
</dbReference>
<comment type="caution">
    <text evidence="2">The sequence shown here is derived from an EMBL/GenBank/DDBJ whole genome shotgun (WGS) entry which is preliminary data.</text>
</comment>
<evidence type="ECO:0000259" key="1">
    <source>
        <dbReference type="Pfam" id="PF12728"/>
    </source>
</evidence>
<evidence type="ECO:0000313" key="2">
    <source>
        <dbReference type="EMBL" id="SIT50493.1"/>
    </source>
</evidence>
<dbReference type="Proteomes" id="UP000195569">
    <property type="component" value="Unassembled WGS sequence"/>
</dbReference>
<sequence>MNALFFVMGCVDGRLVLTLEETADMLGMALQTAYNQIDAGTFPIPLRKNGRKWVADARDIAEYLDLMRKEAREAHDALKRKLAA</sequence>
<reference evidence="2" key="1">
    <citation type="submission" date="2016-12" db="EMBL/GenBank/DDBJ databases">
        <authorList>
            <person name="Moulin L."/>
        </authorList>
    </citation>
    <scope>NUCLEOTIDE SEQUENCE [LARGE SCALE GENOMIC DNA]</scope>
    <source>
        <strain evidence="2">STM 7183</strain>
    </source>
</reference>
<keyword evidence="3" id="KW-1185">Reference proteome</keyword>
<feature type="domain" description="Helix-turn-helix" evidence="1">
    <location>
        <begin position="16"/>
        <end position="64"/>
    </location>
</feature>
<dbReference type="EMBL" id="CYGY02000083">
    <property type="protein sequence ID" value="SIT50493.1"/>
    <property type="molecule type" value="Genomic_DNA"/>
</dbReference>
<dbReference type="InterPro" id="IPR041657">
    <property type="entry name" value="HTH_17"/>
</dbReference>
<accession>A0A1N7SSY4</accession>
<protein>
    <recommendedName>
        <fullName evidence="1">Helix-turn-helix domain-containing protein</fullName>
    </recommendedName>
</protein>
<gene>
    <name evidence="2" type="ORF">BN2476_830064</name>
</gene>
<dbReference type="AlphaFoldDB" id="A0A1N7SSY4"/>
<name>A0A1N7SSY4_9BURK</name>
<organism evidence="2 3">
    <name type="scientific">Paraburkholderia piptadeniae</name>
    <dbReference type="NCBI Taxonomy" id="1701573"/>
    <lineage>
        <taxon>Bacteria</taxon>
        <taxon>Pseudomonadati</taxon>
        <taxon>Pseudomonadota</taxon>
        <taxon>Betaproteobacteria</taxon>
        <taxon>Burkholderiales</taxon>
        <taxon>Burkholderiaceae</taxon>
        <taxon>Paraburkholderia</taxon>
    </lineage>
</organism>
<proteinExistence type="predicted"/>